<dbReference type="PROSITE" id="PS50011">
    <property type="entry name" value="PROTEIN_KINASE_DOM"/>
    <property type="match status" value="1"/>
</dbReference>
<dbReference type="Pfam" id="PF26616">
    <property type="entry name" value="CorA-like"/>
    <property type="match status" value="1"/>
</dbReference>
<protein>
    <submittedName>
        <fullName evidence="4">Serine/threonine protein kinase</fullName>
    </submittedName>
</protein>
<feature type="domain" description="Protein kinase" evidence="3">
    <location>
        <begin position="789"/>
        <end position="1124"/>
    </location>
</feature>
<sequence>MSPHDSPIFPSKSSLESPYPETFAGLEPSDPTERAYGALRASCDRQAIYPCNLLQRKQLQSTTERYRRYLDDEEKKLFNLDFEEIHFHDLEDGGIDYRTVMIRNSPCVRNHLHKDGGDPKSRFIFLQAETSRAPLNCSRDSFSHIMSYHQVPPTFIDFVSAFGATHYPTDYHMTGFDSDDTLRIHDSNLINISTLGRSGREHRMQYLLRSVERDSNDDGSRRWNIRQAAVYHSFDFIEGKALWINIKANGLLKDRIIEATGDPAILDLGTRDDLPKSFAATLVIHLIFLEWCDEDWRTCIRDCESKVRDILAKAQTSQVVQPPAFSASARRALGFQRARPTGLSETEKQQPSVSWVWGRKIHSYFKSLSRYKYRVTQDPDLIGTADDDNHLQKRQFENLKNLDTFSFGELQHLHYMSEQLESYRLVMELNHQALRDIAERYQNLPSQRGFPESLKENCMEDILSFVRRVERIRKNLEIRMTQVNSLLAWLQDGKALFDDILQYRNVQIGRIFTETSYGQSQKMERIAYKTEKETISMHVITCVTLAFLPAMFAATFFQSGLVEVNRNATGVDNAVTFHNKAFRLFSAICFPLMALTFLLWILVFRCLSRRARRRIALENKSGPATLQQIRSGCTVVYCDILLVTMTEPLEVEFRKWVNDNARTGVNGFDEEKKYVSGIQLENYWSSTTLCEIISTIDPPLSVPVDTIRKKYLRIFSILVFIRKLGNIILFLQRGTNDSNLPLGTHHLLDEWHGCLDDFLDQQWQFCPWVFPRLESDKRQLPARQILPIRYKGPVMREGWSSPAARIHIVNIDDDYCQSIPREAVFKIYEGVDTRQLYNREAEVYTRLRRLDAISITNCYGSFEYTETNKRIIILEYTREGSLLDFFKKTPPDNSSDLELLWRRLLLLLDGLYLLHNPDKSDSRSLSGIHHDIQPANILVFREEGNSAYDVSFKLADFGLAEIVRIDGGEGVTVPIDNEGNRMYSAPESYSNYRIMSEVRPHLNSVADLWSLGAVYSDFLAWSIGGGERQESYRTKRKNAIAKLSHITEAGFDACFHDGDKRLPAVEDFHKGVLKDKVDGDFVSPCMSQFILEFMMVEPRVRLMAMQAKGRAINMINAAKSGPTLQRPTTPEIIHPVRNRPSSYSHERKVSVWEVYEALMNKRSSWKQFRRYRSHPSDVGMSLPGMQNARNQINRHGGRDQILVIDDYESMIEHRRNVKETARVISYSVKVSDKDGMDLYFASDSCNPQKCQNSSDVEAKIRNKVTVSGCCDMKKCLEDVMDQVKANGTKPTGIYIFTDGIWDPEHKPEVKDVIHESIDLLIKKNAKPADLMFQFIQFGRDPEGSKRLKFLDDGCKRTHRGVEYDIVDTKHCDDHVPKIIIGSISKHNDNDD</sequence>
<keyword evidence="4" id="KW-0723">Serine/threonine-protein kinase</keyword>
<dbReference type="Proteomes" id="UP000030703">
    <property type="component" value="Unassembled WGS sequence"/>
</dbReference>
<dbReference type="VEuPathDB" id="FungiDB:FOMG_16070"/>
<gene>
    <name evidence="4" type="ORF">FOMG_16070</name>
</gene>
<feature type="region of interest" description="Disordered" evidence="1">
    <location>
        <begin position="1120"/>
        <end position="1139"/>
    </location>
</feature>
<name>W9Z856_FUSOX</name>
<dbReference type="GO" id="GO:0004674">
    <property type="term" value="F:protein serine/threonine kinase activity"/>
    <property type="evidence" value="ECO:0007669"/>
    <property type="project" value="UniProtKB-KW"/>
</dbReference>
<evidence type="ECO:0000313" key="4">
    <source>
        <dbReference type="EMBL" id="EXK27525.1"/>
    </source>
</evidence>
<keyword evidence="2" id="KW-0812">Transmembrane</keyword>
<evidence type="ECO:0000256" key="2">
    <source>
        <dbReference type="SAM" id="Phobius"/>
    </source>
</evidence>
<evidence type="ECO:0000256" key="1">
    <source>
        <dbReference type="SAM" id="MobiDB-lite"/>
    </source>
</evidence>
<dbReference type="SMART" id="SM00220">
    <property type="entry name" value="S_TKc"/>
    <property type="match status" value="1"/>
</dbReference>
<feature type="transmembrane region" description="Helical" evidence="2">
    <location>
        <begin position="535"/>
        <end position="561"/>
    </location>
</feature>
<dbReference type="SUPFAM" id="SSF56112">
    <property type="entry name" value="Protein kinase-like (PK-like)"/>
    <property type="match status" value="1"/>
</dbReference>
<dbReference type="OrthoDB" id="9992527at2759"/>
<keyword evidence="4" id="KW-0808">Transferase</keyword>
<evidence type="ECO:0000259" key="3">
    <source>
        <dbReference type="PROSITE" id="PS50011"/>
    </source>
</evidence>
<accession>W9Z856</accession>
<organism evidence="4">
    <name type="scientific">Fusarium oxysporum f. sp. melonis 26406</name>
    <dbReference type="NCBI Taxonomy" id="1089452"/>
    <lineage>
        <taxon>Eukaryota</taxon>
        <taxon>Fungi</taxon>
        <taxon>Dikarya</taxon>
        <taxon>Ascomycota</taxon>
        <taxon>Pezizomycotina</taxon>
        <taxon>Sordariomycetes</taxon>
        <taxon>Hypocreomycetidae</taxon>
        <taxon>Hypocreales</taxon>
        <taxon>Nectriaceae</taxon>
        <taxon>Fusarium</taxon>
        <taxon>Fusarium oxysporum species complex</taxon>
    </lineage>
</organism>
<feature type="transmembrane region" description="Helical" evidence="2">
    <location>
        <begin position="581"/>
        <end position="604"/>
    </location>
</feature>
<reference evidence="4" key="1">
    <citation type="submission" date="2012-04" db="EMBL/GenBank/DDBJ databases">
        <title>The Genome Sequence of Fusarium oxysporum melonis.</title>
        <authorList>
            <consortium name="The Broad Institute Genome Sequencing Platform"/>
            <person name="Ma L.-J."/>
            <person name="Gale L.R."/>
            <person name="Schwartz D.C."/>
            <person name="Zhou S."/>
            <person name="Corby-Kistler H."/>
            <person name="Young S.K."/>
            <person name="Zeng Q."/>
            <person name="Gargeya S."/>
            <person name="Fitzgerald M."/>
            <person name="Haas B."/>
            <person name="Abouelleil A."/>
            <person name="Alvarado L."/>
            <person name="Arachchi H.M."/>
            <person name="Berlin A."/>
            <person name="Brown A."/>
            <person name="Chapman S.B."/>
            <person name="Chen Z."/>
            <person name="Dunbar C."/>
            <person name="Freedman E."/>
            <person name="Gearin G."/>
            <person name="Goldberg J."/>
            <person name="Griggs A."/>
            <person name="Gujja S."/>
            <person name="Heiman D."/>
            <person name="Howarth C."/>
            <person name="Larson L."/>
            <person name="Lui A."/>
            <person name="MacDonald P.J.P."/>
            <person name="Montmayeur A."/>
            <person name="Murphy C."/>
            <person name="Neiman D."/>
            <person name="Pearson M."/>
            <person name="Priest M."/>
            <person name="Roberts A."/>
            <person name="Saif S."/>
            <person name="Shea T."/>
            <person name="Shenoy N."/>
            <person name="Sisk P."/>
            <person name="Stolte C."/>
            <person name="Sykes S."/>
            <person name="Wortman J."/>
            <person name="Nusbaum C."/>
            <person name="Birren B."/>
        </authorList>
    </citation>
    <scope>NUCLEOTIDE SEQUENCE</scope>
    <source>
        <strain evidence="4">26406</strain>
    </source>
</reference>
<keyword evidence="4" id="KW-0418">Kinase</keyword>
<dbReference type="InterPro" id="IPR011009">
    <property type="entry name" value="Kinase-like_dom_sf"/>
</dbReference>
<feature type="region of interest" description="Disordered" evidence="1">
    <location>
        <begin position="1"/>
        <end position="30"/>
    </location>
</feature>
<reference evidence="4" key="2">
    <citation type="submission" date="2012-05" db="EMBL/GenBank/DDBJ databases">
        <title>Annotation of the Genome Sequence of Fusarium oxysporum f. sp. melonis 26406.</title>
        <authorList>
            <consortium name="The Broad Institute Genomics Platform"/>
            <person name="Ma L.-J."/>
            <person name="Corby-Kistler H."/>
            <person name="Broz K."/>
            <person name="Gale L.R."/>
            <person name="Jonkers W."/>
            <person name="O'Donnell K."/>
            <person name="Ploetz R."/>
            <person name="Steinberg C."/>
            <person name="Schwartz D.C."/>
            <person name="VanEtten H."/>
            <person name="Zhou S."/>
            <person name="Young S.K."/>
            <person name="Zeng Q."/>
            <person name="Gargeya S."/>
            <person name="Fitzgerald M."/>
            <person name="Abouelleil A."/>
            <person name="Alvarado L."/>
            <person name="Chapman S.B."/>
            <person name="Gainer-Dewar J."/>
            <person name="Goldberg J."/>
            <person name="Griggs A."/>
            <person name="Gujja S."/>
            <person name="Hansen M."/>
            <person name="Howarth C."/>
            <person name="Imamovic A."/>
            <person name="Ireland A."/>
            <person name="Larimer J."/>
            <person name="McCowan C."/>
            <person name="Murphy C."/>
            <person name="Pearson M."/>
            <person name="Poon T.W."/>
            <person name="Priest M."/>
            <person name="Roberts A."/>
            <person name="Saif S."/>
            <person name="Shea T."/>
            <person name="Sykes S."/>
            <person name="Wortman J."/>
            <person name="Nusbaum C."/>
            <person name="Birren B."/>
        </authorList>
    </citation>
    <scope>NUCLEOTIDE SEQUENCE</scope>
    <source>
        <strain evidence="4">26406</strain>
    </source>
</reference>
<dbReference type="InterPro" id="IPR000719">
    <property type="entry name" value="Prot_kinase_dom"/>
</dbReference>
<dbReference type="PANTHER" id="PTHR34706:SF1">
    <property type="entry name" value="VWFA DOMAIN-CONTAINING PROTEIN"/>
    <property type="match status" value="1"/>
</dbReference>
<keyword evidence="2" id="KW-0472">Membrane</keyword>
<keyword evidence="2" id="KW-1133">Transmembrane helix</keyword>
<dbReference type="GO" id="GO:0005524">
    <property type="term" value="F:ATP binding"/>
    <property type="evidence" value="ECO:0007669"/>
    <property type="project" value="InterPro"/>
</dbReference>
<dbReference type="Gene3D" id="1.10.510.10">
    <property type="entry name" value="Transferase(Phosphotransferase) domain 1"/>
    <property type="match status" value="1"/>
</dbReference>
<dbReference type="EMBL" id="JH659349">
    <property type="protein sequence ID" value="EXK27525.1"/>
    <property type="molecule type" value="Genomic_DNA"/>
</dbReference>
<dbReference type="HOGENOM" id="CLU_005578_0_0_1"/>
<dbReference type="InterPro" id="IPR058257">
    <property type="entry name" value="CorA-like_dom"/>
</dbReference>
<dbReference type="Pfam" id="PF00069">
    <property type="entry name" value="Pkinase"/>
    <property type="match status" value="1"/>
</dbReference>
<proteinExistence type="predicted"/>
<dbReference type="PANTHER" id="PTHR34706">
    <property type="entry name" value="SLR1338 PROTEIN"/>
    <property type="match status" value="1"/>
</dbReference>